<dbReference type="InterPro" id="IPR032465">
    <property type="entry name" value="ACMSD"/>
</dbReference>
<dbReference type="EC" id="4.1.1.52" evidence="5"/>
<gene>
    <name evidence="7" type="ORF">hbim_00607</name>
</gene>
<dbReference type="InterPro" id="IPR032466">
    <property type="entry name" value="Metal_Hydrolase"/>
</dbReference>
<dbReference type="GO" id="GO:0016831">
    <property type="term" value="F:carboxy-lyase activity"/>
    <property type="evidence" value="ECO:0007669"/>
    <property type="project" value="InterPro"/>
</dbReference>
<reference evidence="7" key="1">
    <citation type="submission" date="2023-03" db="EMBL/GenBank/DDBJ databases">
        <title>Draft genome sequence of a Mycolicibacterium mageritense strain H4_3_1 isolated from a hybrid biological-inorganic system reactor.</title>
        <authorList>
            <person name="Feng X."/>
            <person name="Kazama D."/>
            <person name="Sato K."/>
            <person name="Kobayashi H."/>
        </authorList>
    </citation>
    <scope>NUCLEOTIDE SEQUENCE</scope>
    <source>
        <strain evidence="7">H4_3_1</strain>
    </source>
</reference>
<comment type="catalytic activity">
    <reaction evidence="4">
        <text>6-methylsalicylate + H(+) = 3-methylphenol + CO2</text>
        <dbReference type="Rhea" id="RHEA:23112"/>
        <dbReference type="ChEBI" id="CHEBI:15378"/>
        <dbReference type="ChEBI" id="CHEBI:16526"/>
        <dbReference type="ChEBI" id="CHEBI:17231"/>
        <dbReference type="ChEBI" id="CHEBI:36658"/>
        <dbReference type="EC" id="4.1.1.52"/>
    </reaction>
    <physiologicalReaction direction="left-to-right" evidence="4">
        <dbReference type="Rhea" id="RHEA:23113"/>
    </physiologicalReaction>
</comment>
<dbReference type="Gene3D" id="3.20.20.140">
    <property type="entry name" value="Metal-dependent hydrolases"/>
    <property type="match status" value="2"/>
</dbReference>
<keyword evidence="1" id="KW-0479">Metal-binding</keyword>
<evidence type="ECO:0000256" key="5">
    <source>
        <dbReference type="ARBA" id="ARBA00038889"/>
    </source>
</evidence>
<dbReference type="GO" id="GO:0019748">
    <property type="term" value="P:secondary metabolic process"/>
    <property type="evidence" value="ECO:0007669"/>
    <property type="project" value="TreeGrafter"/>
</dbReference>
<dbReference type="RefSeq" id="WP_286213422.1">
    <property type="nucleotide sequence ID" value="NZ_AP027452.1"/>
</dbReference>
<evidence type="ECO:0000256" key="2">
    <source>
        <dbReference type="ARBA" id="ARBA00022833"/>
    </source>
</evidence>
<dbReference type="Pfam" id="PF04909">
    <property type="entry name" value="Amidohydro_2"/>
    <property type="match status" value="1"/>
</dbReference>
<evidence type="ECO:0000256" key="4">
    <source>
        <dbReference type="ARBA" id="ARBA00036832"/>
    </source>
</evidence>
<evidence type="ECO:0000256" key="3">
    <source>
        <dbReference type="ARBA" id="ARBA00023239"/>
    </source>
</evidence>
<dbReference type="GO" id="GO:0016787">
    <property type="term" value="F:hydrolase activity"/>
    <property type="evidence" value="ECO:0007669"/>
    <property type="project" value="InterPro"/>
</dbReference>
<protein>
    <recommendedName>
        <fullName evidence="5">6-methylsalicylate decarboxylase</fullName>
        <ecNumber evidence="5">4.1.1.52</ecNumber>
    </recommendedName>
</protein>
<feature type="domain" description="Amidohydrolase-related" evidence="6">
    <location>
        <begin position="7"/>
        <end position="312"/>
    </location>
</feature>
<evidence type="ECO:0000313" key="7">
    <source>
        <dbReference type="EMBL" id="BDY26692.1"/>
    </source>
</evidence>
<keyword evidence="3" id="KW-0456">Lyase</keyword>
<dbReference type="AlphaFoldDB" id="A0AAI8TQF6"/>
<dbReference type="EMBL" id="AP027452">
    <property type="protein sequence ID" value="BDY26692.1"/>
    <property type="molecule type" value="Genomic_DNA"/>
</dbReference>
<dbReference type="PANTHER" id="PTHR21240:SF29">
    <property type="entry name" value="AMIDOHYDROLASE-RELATED DOMAIN-CONTAINING PROTEIN"/>
    <property type="match status" value="1"/>
</dbReference>
<dbReference type="GO" id="GO:0005737">
    <property type="term" value="C:cytoplasm"/>
    <property type="evidence" value="ECO:0007669"/>
    <property type="project" value="TreeGrafter"/>
</dbReference>
<dbReference type="Proteomes" id="UP001241092">
    <property type="component" value="Chromosome"/>
</dbReference>
<evidence type="ECO:0000313" key="8">
    <source>
        <dbReference type="Proteomes" id="UP001241092"/>
    </source>
</evidence>
<organism evidence="7 8">
    <name type="scientific">Mycolicibacterium mageritense</name>
    <name type="common">Mycobacterium mageritense</name>
    <dbReference type="NCBI Taxonomy" id="53462"/>
    <lineage>
        <taxon>Bacteria</taxon>
        <taxon>Bacillati</taxon>
        <taxon>Actinomycetota</taxon>
        <taxon>Actinomycetes</taxon>
        <taxon>Mycobacteriales</taxon>
        <taxon>Mycobacteriaceae</taxon>
        <taxon>Mycolicibacterium</taxon>
    </lineage>
</organism>
<keyword evidence="2" id="KW-0862">Zinc</keyword>
<evidence type="ECO:0000259" key="6">
    <source>
        <dbReference type="Pfam" id="PF04909"/>
    </source>
</evidence>
<dbReference type="SUPFAM" id="SSF51556">
    <property type="entry name" value="Metallo-dependent hydrolases"/>
    <property type="match status" value="2"/>
</dbReference>
<evidence type="ECO:0000256" key="1">
    <source>
        <dbReference type="ARBA" id="ARBA00022723"/>
    </source>
</evidence>
<dbReference type="InterPro" id="IPR006680">
    <property type="entry name" value="Amidohydro-rel"/>
</dbReference>
<dbReference type="PANTHER" id="PTHR21240">
    <property type="entry name" value="2-AMINO-3-CARBOXYLMUCONATE-6-SEMIALDEHYDE DECARBOXYLASE"/>
    <property type="match status" value="1"/>
</dbReference>
<name>A0AAI8TQF6_MYCME</name>
<accession>A0AAI8TQF6</accession>
<sequence>MPDLPKWDVHHHIVPDFYVDEMRRRGITDVSSQRWPRWSPQSSLRAMDNFAIEKAFLSVSAPGVYVDDASAARSISRRCNEFMATMADDHAGRYGAFAALPLPDVDAAISEACHALDALKFDGVGLLSNVAGVHLGDPRLRELLAELDRRGAVAYVHPNGLAQRTDHRLLNPLYWWQNDTTRSLVEFVAAGYHRDYPNIRWIFAHGGGVFPVAYRSILQALSHTNPDIEAELLHWRNNVFVDTASKAFDEQIPQLIGLSGAGHVLFGSDLGWAPKSAVSTLIKHWDGAEAKFGISATDLAAIYRDNAQRLFNRQPPPVATPQRVGAVQVPPHDVYERHCLPQATVDTLRGNYPDIDLTGLEIWDEPRELELARNKRVMLSPHIPPLWQLSPQQVAPVLHDHNRELSAIRERNPHKFSVFGVIDVRDSVGAVAEIEHCLDTLGLDGICLSTRICDAAFTELLDESVCRKLVERRAVVMIHPQDATGAPLANENYLDAVAFMAKAFYLGAYQRELHHVRLVLTHTCGTLPYLAEPLNILYYMTARRRHIASYVLDNLLTHRAKGLHALMNTTTTQELWP</sequence>
<proteinExistence type="predicted"/>